<dbReference type="InterPro" id="IPR015590">
    <property type="entry name" value="Aldehyde_DH_dom"/>
</dbReference>
<dbReference type="EMBL" id="JBBHJZ010000001">
    <property type="protein sequence ID" value="MEJ5975062.1"/>
    <property type="molecule type" value="Genomic_DNA"/>
</dbReference>
<proteinExistence type="inferred from homology"/>
<feature type="active site" evidence="2">
    <location>
        <position position="249"/>
    </location>
</feature>
<dbReference type="PANTHER" id="PTHR11699">
    <property type="entry name" value="ALDEHYDE DEHYDROGENASE-RELATED"/>
    <property type="match status" value="1"/>
</dbReference>
<dbReference type="Gene3D" id="3.40.605.10">
    <property type="entry name" value="Aldehyde Dehydrogenase, Chain A, domain 1"/>
    <property type="match status" value="1"/>
</dbReference>
<dbReference type="PROSITE" id="PS00070">
    <property type="entry name" value="ALDEHYDE_DEHYDR_CYS"/>
    <property type="match status" value="1"/>
</dbReference>
<dbReference type="InterPro" id="IPR016161">
    <property type="entry name" value="Ald_DH/histidinol_DH"/>
</dbReference>
<dbReference type="PROSITE" id="PS00687">
    <property type="entry name" value="ALDEHYDE_DEHYDR_GLU"/>
    <property type="match status" value="1"/>
</dbReference>
<comment type="caution">
    <text evidence="5">The sequence shown here is derived from an EMBL/GenBank/DDBJ whole genome shotgun (WGS) entry which is preliminary data.</text>
</comment>
<dbReference type="InterPro" id="IPR016163">
    <property type="entry name" value="Ald_DH_C"/>
</dbReference>
<evidence type="ECO:0000256" key="1">
    <source>
        <dbReference type="ARBA" id="ARBA00023002"/>
    </source>
</evidence>
<dbReference type="InterPro" id="IPR029510">
    <property type="entry name" value="Ald_DH_CS_GLU"/>
</dbReference>
<dbReference type="SUPFAM" id="SSF53720">
    <property type="entry name" value="ALDH-like"/>
    <property type="match status" value="1"/>
</dbReference>
<evidence type="ECO:0000259" key="4">
    <source>
        <dbReference type="Pfam" id="PF00171"/>
    </source>
</evidence>
<evidence type="ECO:0000256" key="2">
    <source>
        <dbReference type="PROSITE-ProRule" id="PRU10007"/>
    </source>
</evidence>
<evidence type="ECO:0000313" key="5">
    <source>
        <dbReference type="EMBL" id="MEJ5975062.1"/>
    </source>
</evidence>
<dbReference type="InterPro" id="IPR016160">
    <property type="entry name" value="Ald_DH_CS_CYS"/>
</dbReference>
<keyword evidence="1 3" id="KW-0560">Oxidoreductase</keyword>
<dbReference type="InterPro" id="IPR016162">
    <property type="entry name" value="Ald_DH_N"/>
</dbReference>
<accession>A0ABU8RPX3</accession>
<dbReference type="Proteomes" id="UP001361239">
    <property type="component" value="Unassembled WGS sequence"/>
</dbReference>
<keyword evidence="6" id="KW-1185">Reference proteome</keyword>
<dbReference type="Gene3D" id="3.40.309.10">
    <property type="entry name" value="Aldehyde Dehydrogenase, Chain A, domain 2"/>
    <property type="match status" value="1"/>
</dbReference>
<protein>
    <submittedName>
        <fullName evidence="5">Aldehyde dehydrogenase</fullName>
    </submittedName>
</protein>
<evidence type="ECO:0000256" key="3">
    <source>
        <dbReference type="RuleBase" id="RU003345"/>
    </source>
</evidence>
<feature type="domain" description="Aldehyde dehydrogenase" evidence="4">
    <location>
        <begin position="13"/>
        <end position="476"/>
    </location>
</feature>
<reference evidence="5 6" key="1">
    <citation type="submission" date="2024-03" db="EMBL/GenBank/DDBJ databases">
        <authorList>
            <person name="Jo J.-H."/>
        </authorList>
    </citation>
    <scope>NUCLEOTIDE SEQUENCE [LARGE SCALE GENOMIC DNA]</scope>
    <source>
        <strain evidence="5 6">PS1R-30</strain>
    </source>
</reference>
<dbReference type="RefSeq" id="WP_339585037.1">
    <property type="nucleotide sequence ID" value="NZ_JBBHJZ010000001.1"/>
</dbReference>
<evidence type="ECO:0000313" key="6">
    <source>
        <dbReference type="Proteomes" id="UP001361239"/>
    </source>
</evidence>
<comment type="similarity">
    <text evidence="3">Belongs to the aldehyde dehydrogenase family.</text>
</comment>
<sequence length="492" mass="52579">MTTTYQLFIDGQWRPAADGGTLPAINPYNQEVHATIPVATVGDVEEAIHAARRAFDRTWSKTTPGERAKLLNKVADLLDADADRMALLETTDNGKVIRETHNQMGYAARIFRYYAAWADKMHGDVIPLDQKDTLDFAIRVPYGVVACVTAWNSPVAILTNTLPAALAAGNCVILKPSEHASTTTLEVAKFCEQAGFPAGVVQVVTGAGDVGAALTGSTLVDKISFTGSPGVGRLIAAKAGSNLKPVTMELGGKSPNIVFDDADFDRALIGALAGIFGATGQTCIAGSRLLVQRGVYDRMVEGLAKRAAMIRMGDPRLPETEMGTAANEPQFAKILSFIEAAKGDGARLVAGGGRAEGPGLEKGFFIEPTIFADVKNEMKVAAEEIFGPVLSIIPFDDEDEAVSIANDTPYGLASGIWSENISRCLRMMRSIQSGVVWVNTYRVAAPQAPFGGMKDSGFGRVRGEAGIQEFMQTKNVFIDFSGDKRDPFSMKF</sequence>
<organism evidence="5 6">
    <name type="scientific">Novosphingobium anseongense</name>
    <dbReference type="NCBI Taxonomy" id="3133436"/>
    <lineage>
        <taxon>Bacteria</taxon>
        <taxon>Pseudomonadati</taxon>
        <taxon>Pseudomonadota</taxon>
        <taxon>Alphaproteobacteria</taxon>
        <taxon>Sphingomonadales</taxon>
        <taxon>Sphingomonadaceae</taxon>
        <taxon>Novosphingobium</taxon>
    </lineage>
</organism>
<dbReference type="Pfam" id="PF00171">
    <property type="entry name" value="Aldedh"/>
    <property type="match status" value="1"/>
</dbReference>
<gene>
    <name evidence="5" type="ORF">WG901_00315</name>
</gene>
<dbReference type="CDD" id="cd07114">
    <property type="entry name" value="ALDH_DhaS"/>
    <property type="match status" value="1"/>
</dbReference>
<name>A0ABU8RPX3_9SPHN</name>